<gene>
    <name evidence="1" type="ORF">L1987_85623</name>
</gene>
<comment type="caution">
    <text evidence="1">The sequence shown here is derived from an EMBL/GenBank/DDBJ whole genome shotgun (WGS) entry which is preliminary data.</text>
</comment>
<proteinExistence type="predicted"/>
<reference evidence="1 2" key="2">
    <citation type="journal article" date="2022" name="Mol. Ecol. Resour.">
        <title>The genomes of chicory, endive, great burdock and yacon provide insights into Asteraceae paleo-polyploidization history and plant inulin production.</title>
        <authorList>
            <person name="Fan W."/>
            <person name="Wang S."/>
            <person name="Wang H."/>
            <person name="Wang A."/>
            <person name="Jiang F."/>
            <person name="Liu H."/>
            <person name="Zhao H."/>
            <person name="Xu D."/>
            <person name="Zhang Y."/>
        </authorList>
    </citation>
    <scope>NUCLEOTIDE SEQUENCE [LARGE SCALE GENOMIC DNA]</scope>
    <source>
        <strain evidence="2">cv. Yunnan</strain>
        <tissue evidence="1">Leaves</tissue>
    </source>
</reference>
<organism evidence="1 2">
    <name type="scientific">Smallanthus sonchifolius</name>
    <dbReference type="NCBI Taxonomy" id="185202"/>
    <lineage>
        <taxon>Eukaryota</taxon>
        <taxon>Viridiplantae</taxon>
        <taxon>Streptophyta</taxon>
        <taxon>Embryophyta</taxon>
        <taxon>Tracheophyta</taxon>
        <taxon>Spermatophyta</taxon>
        <taxon>Magnoliopsida</taxon>
        <taxon>eudicotyledons</taxon>
        <taxon>Gunneridae</taxon>
        <taxon>Pentapetalae</taxon>
        <taxon>asterids</taxon>
        <taxon>campanulids</taxon>
        <taxon>Asterales</taxon>
        <taxon>Asteraceae</taxon>
        <taxon>Asteroideae</taxon>
        <taxon>Heliantheae alliance</taxon>
        <taxon>Millerieae</taxon>
        <taxon>Smallanthus</taxon>
    </lineage>
</organism>
<dbReference type="EMBL" id="CM042046">
    <property type="protein sequence ID" value="KAI3676027.1"/>
    <property type="molecule type" value="Genomic_DNA"/>
</dbReference>
<name>A0ACB8XXV7_9ASTR</name>
<sequence length="155" mass="17772">MEMDHVLTINETELWPCAIMEMDHVLIINETELWPSAIMEMDHVLIINETELWSLCHNGNGLCLLLSDIGKRWKFWLSRKAAEKTETFWKSGPSRYAKNLRGFSRGTRETSLSDCFPDAPSRYARVVGLVPREQWFEGISAQGTKLKPDALDMGN</sequence>
<evidence type="ECO:0000313" key="2">
    <source>
        <dbReference type="Proteomes" id="UP001056120"/>
    </source>
</evidence>
<reference evidence="2" key="1">
    <citation type="journal article" date="2022" name="Mol. Ecol. Resour.">
        <title>The genomes of chicory, endive, great burdock and yacon provide insights into Asteraceae palaeo-polyploidization history and plant inulin production.</title>
        <authorList>
            <person name="Fan W."/>
            <person name="Wang S."/>
            <person name="Wang H."/>
            <person name="Wang A."/>
            <person name="Jiang F."/>
            <person name="Liu H."/>
            <person name="Zhao H."/>
            <person name="Xu D."/>
            <person name="Zhang Y."/>
        </authorList>
    </citation>
    <scope>NUCLEOTIDE SEQUENCE [LARGE SCALE GENOMIC DNA]</scope>
    <source>
        <strain evidence="2">cv. Yunnan</strain>
    </source>
</reference>
<protein>
    <submittedName>
        <fullName evidence="1">Uncharacterized protein</fullName>
    </submittedName>
</protein>
<accession>A0ACB8XXV7</accession>
<dbReference type="Proteomes" id="UP001056120">
    <property type="component" value="Linkage Group LG29"/>
</dbReference>
<keyword evidence="2" id="KW-1185">Reference proteome</keyword>
<evidence type="ECO:0000313" key="1">
    <source>
        <dbReference type="EMBL" id="KAI3676027.1"/>
    </source>
</evidence>